<feature type="compositionally biased region" description="Low complexity" evidence="6">
    <location>
        <begin position="258"/>
        <end position="268"/>
    </location>
</feature>
<evidence type="ECO:0000256" key="5">
    <source>
        <dbReference type="ARBA" id="ARBA00023136"/>
    </source>
</evidence>
<feature type="region of interest" description="Disordered" evidence="6">
    <location>
        <begin position="258"/>
        <end position="307"/>
    </location>
</feature>
<evidence type="ECO:0000256" key="4">
    <source>
        <dbReference type="ARBA" id="ARBA00022989"/>
    </source>
</evidence>
<keyword evidence="3 7" id="KW-0812">Transmembrane</keyword>
<dbReference type="OrthoDB" id="5970442at2759"/>
<dbReference type="GeneID" id="136804349"/>
<accession>A0A7M5V5B0</accession>
<keyword evidence="9" id="KW-1185">Reference proteome</keyword>
<evidence type="ECO:0000256" key="1">
    <source>
        <dbReference type="ARBA" id="ARBA00004141"/>
    </source>
</evidence>
<reference evidence="8" key="1">
    <citation type="submission" date="2021-01" db="UniProtKB">
        <authorList>
            <consortium name="EnsemblMetazoa"/>
        </authorList>
    </citation>
    <scope>IDENTIFICATION</scope>
</reference>
<feature type="transmembrane region" description="Helical" evidence="7">
    <location>
        <begin position="178"/>
        <end position="200"/>
    </location>
</feature>
<dbReference type="Proteomes" id="UP000594262">
    <property type="component" value="Unplaced"/>
</dbReference>
<keyword evidence="4 7" id="KW-1133">Transmembrane helix</keyword>
<evidence type="ECO:0000256" key="3">
    <source>
        <dbReference type="ARBA" id="ARBA00022692"/>
    </source>
</evidence>
<dbReference type="PANTHER" id="PTHR23320:SF130">
    <property type="entry name" value="TRANSMEMBRANE PROTEIN 212"/>
    <property type="match status" value="1"/>
</dbReference>
<protein>
    <submittedName>
        <fullName evidence="8">Uncharacterized protein</fullName>
    </submittedName>
</protein>
<feature type="transmembrane region" description="Helical" evidence="7">
    <location>
        <begin position="122"/>
        <end position="147"/>
    </location>
</feature>
<dbReference type="Pfam" id="PF04103">
    <property type="entry name" value="CD20"/>
    <property type="match status" value="1"/>
</dbReference>
<dbReference type="InterPro" id="IPR007237">
    <property type="entry name" value="CD20-like"/>
</dbReference>
<dbReference type="RefSeq" id="XP_066917160.1">
    <property type="nucleotide sequence ID" value="XM_067061059.1"/>
</dbReference>
<comment type="subcellular location">
    <subcellularLocation>
        <location evidence="1">Membrane</location>
        <topology evidence="1">Multi-pass membrane protein</topology>
    </subcellularLocation>
</comment>
<evidence type="ECO:0000256" key="2">
    <source>
        <dbReference type="ARBA" id="ARBA00009565"/>
    </source>
</evidence>
<comment type="similarity">
    <text evidence="2">Belongs to the MS4A family.</text>
</comment>
<feature type="transmembrane region" description="Helical" evidence="7">
    <location>
        <begin position="87"/>
        <end position="110"/>
    </location>
</feature>
<dbReference type="GO" id="GO:0016020">
    <property type="term" value="C:membrane"/>
    <property type="evidence" value="ECO:0007669"/>
    <property type="project" value="UniProtKB-SubCell"/>
</dbReference>
<keyword evidence="5 7" id="KW-0472">Membrane</keyword>
<dbReference type="InterPro" id="IPR030417">
    <property type="entry name" value="MS4A"/>
</dbReference>
<proteinExistence type="inferred from homology"/>
<evidence type="ECO:0000256" key="7">
    <source>
        <dbReference type="SAM" id="Phobius"/>
    </source>
</evidence>
<dbReference type="PANTHER" id="PTHR23320">
    <property type="entry name" value="MEMBRANE-SPANNING 4-DOMAINS SUBFAMILY A MS4A -RELATED"/>
    <property type="match status" value="1"/>
</dbReference>
<feature type="transmembrane region" description="Helical" evidence="7">
    <location>
        <begin position="58"/>
        <end position="81"/>
    </location>
</feature>
<evidence type="ECO:0000313" key="8">
    <source>
        <dbReference type="EnsemblMetazoa" id="CLYHEMP007813.1"/>
    </source>
</evidence>
<evidence type="ECO:0000313" key="9">
    <source>
        <dbReference type="Proteomes" id="UP000594262"/>
    </source>
</evidence>
<evidence type="ECO:0000256" key="6">
    <source>
        <dbReference type="SAM" id="MobiDB-lite"/>
    </source>
</evidence>
<name>A0A7M5V5B0_9CNID</name>
<sequence>MSYERFDSETQNSNMQQGFQHQNTTMVVAAGGAQPAPIIVAQQPYNRFAAKAPATRKIGYWILLNGMITLVLGVVMIAATLDYWTSFIASGIWTGVFVIIAGTLCIGAGANENNTCLRVGALVMNIIGMLATFSSGVMMFIGFAVGINCDHTRCYTGYDGRWVCYNDCFWGDAKNASYLSLAVAVMNSIAFILMLVASVYTGCGCCCQGNPYPYQGAVMMAPTQQAYGGPVVVSSNQTYSQQQAFSQHQAFSQPQPYTAQSQQYSQAAMPTASGGQVKYGNDYQQQPRQDEQKVMPPQEAPPEYSRN</sequence>
<dbReference type="EnsemblMetazoa" id="CLYHEMT007813.1">
    <property type="protein sequence ID" value="CLYHEMP007813.1"/>
    <property type="gene ID" value="CLYHEMG007813"/>
</dbReference>
<organism evidence="8 9">
    <name type="scientific">Clytia hemisphaerica</name>
    <dbReference type="NCBI Taxonomy" id="252671"/>
    <lineage>
        <taxon>Eukaryota</taxon>
        <taxon>Metazoa</taxon>
        <taxon>Cnidaria</taxon>
        <taxon>Hydrozoa</taxon>
        <taxon>Hydroidolina</taxon>
        <taxon>Leptothecata</taxon>
        <taxon>Obeliida</taxon>
        <taxon>Clytiidae</taxon>
        <taxon>Clytia</taxon>
    </lineage>
</organism>
<dbReference type="AlphaFoldDB" id="A0A7M5V5B0"/>